<sequence length="71" mass="8497">MFKLYTLFIFLFLPLIKISTPNERFNKAVMIRDIFMGSNKKENILFYYTTNLNKNKKGRCQIRDKAPIQFA</sequence>
<protein>
    <submittedName>
        <fullName evidence="1">Uncharacterized protein</fullName>
    </submittedName>
</protein>
<dbReference type="EMBL" id="MHPU01000012">
    <property type="protein sequence ID" value="OGZ89048.1"/>
    <property type="molecule type" value="Genomic_DNA"/>
</dbReference>
<dbReference type="Proteomes" id="UP000178935">
    <property type="component" value="Unassembled WGS sequence"/>
</dbReference>
<comment type="caution">
    <text evidence="1">The sequence shown here is derived from an EMBL/GenBank/DDBJ whole genome shotgun (WGS) entry which is preliminary data.</text>
</comment>
<name>A0A1G2JS17_9BACT</name>
<evidence type="ECO:0000313" key="1">
    <source>
        <dbReference type="EMBL" id="OGZ89048.1"/>
    </source>
</evidence>
<gene>
    <name evidence="1" type="ORF">A2561_05360</name>
</gene>
<evidence type="ECO:0000313" key="2">
    <source>
        <dbReference type="Proteomes" id="UP000178935"/>
    </source>
</evidence>
<organism evidence="1 2">
    <name type="scientific">Candidatus Staskawiczbacteria bacterium RIFOXYD1_FULL_32_13</name>
    <dbReference type="NCBI Taxonomy" id="1802234"/>
    <lineage>
        <taxon>Bacteria</taxon>
        <taxon>Candidatus Staskawicziibacteriota</taxon>
    </lineage>
</organism>
<accession>A0A1G2JS17</accession>
<dbReference type="AlphaFoldDB" id="A0A1G2JS17"/>
<proteinExistence type="predicted"/>
<reference evidence="1 2" key="1">
    <citation type="journal article" date="2016" name="Nat. Commun.">
        <title>Thousands of microbial genomes shed light on interconnected biogeochemical processes in an aquifer system.</title>
        <authorList>
            <person name="Anantharaman K."/>
            <person name="Brown C.T."/>
            <person name="Hug L.A."/>
            <person name="Sharon I."/>
            <person name="Castelle C.J."/>
            <person name="Probst A.J."/>
            <person name="Thomas B.C."/>
            <person name="Singh A."/>
            <person name="Wilkins M.J."/>
            <person name="Karaoz U."/>
            <person name="Brodie E.L."/>
            <person name="Williams K.H."/>
            <person name="Hubbard S.S."/>
            <person name="Banfield J.F."/>
        </authorList>
    </citation>
    <scope>NUCLEOTIDE SEQUENCE [LARGE SCALE GENOMIC DNA]</scope>
</reference>